<evidence type="ECO:0000256" key="1">
    <source>
        <dbReference type="SAM" id="SignalP"/>
    </source>
</evidence>
<accession>Q66U87</accession>
<sequence>MRFLILHFLTFILINHSDAILKEVTNSPDKWSCAIGWNCDTPINIYLLRVEKLPRVTYAKWKLIRDQPTHKGGLTVDDQKKVLTPVSPRNHVGFVGRITGKNKIYETIINLYDKVVRVEPPGENVTGYTVEISKNRRVKLSAFLKTLEQPNKFYLKIDSLDGDFKGMQARVRAYYDK</sequence>
<organism evidence="2">
    <name type="scientific">Culicoides sonorensis</name>
    <name type="common">Biting midge</name>
    <dbReference type="NCBI Taxonomy" id="179676"/>
    <lineage>
        <taxon>Eukaryota</taxon>
        <taxon>Metazoa</taxon>
        <taxon>Ecdysozoa</taxon>
        <taxon>Arthropoda</taxon>
        <taxon>Hexapoda</taxon>
        <taxon>Insecta</taxon>
        <taxon>Pterygota</taxon>
        <taxon>Neoptera</taxon>
        <taxon>Endopterygota</taxon>
        <taxon>Diptera</taxon>
        <taxon>Nematocera</taxon>
        <taxon>Chironomoidea</taxon>
        <taxon>Ceratopogonidae</taxon>
        <taxon>Ceratopogoninae</taxon>
        <taxon>Culicoides</taxon>
        <taxon>Monoculicoides</taxon>
    </lineage>
</organism>
<evidence type="ECO:0000313" key="2">
    <source>
        <dbReference type="EMBL" id="AAU06498.1"/>
    </source>
</evidence>
<dbReference type="AlphaFoldDB" id="Q66U87"/>
<keyword evidence="1" id="KW-0732">Signal</keyword>
<dbReference type="VEuPathDB" id="VectorBase:CSON001402"/>
<name>Q66U87_CULSO</name>
<feature type="chain" id="PRO_5004269567" evidence="1">
    <location>
        <begin position="20"/>
        <end position="177"/>
    </location>
</feature>
<reference evidence="2" key="1">
    <citation type="journal article" date="2005" name="Insect Mol. Biol.">
        <title>Midgut and salivary gland transcriptomes of the arbovirus vector Culicoides sonorensis (Diptera: Ceratopogonidae).</title>
        <authorList>
            <person name="Campbell C.L."/>
            <person name="Vandyke K.A."/>
            <person name="Letchworth G.J."/>
            <person name="Drolet B.S."/>
            <person name="Hanekamp T."/>
            <person name="Wilson W.C."/>
        </authorList>
    </citation>
    <scope>NUCLEOTIDE SEQUENCE</scope>
</reference>
<feature type="signal peptide" evidence="1">
    <location>
        <begin position="1"/>
        <end position="19"/>
    </location>
</feature>
<protein>
    <submittedName>
        <fullName evidence="2">Putative secreted salivary protein</fullName>
    </submittedName>
</protein>
<proteinExistence type="evidence at transcript level"/>
<dbReference type="EMBL" id="AY603583">
    <property type="protein sequence ID" value="AAU06498.1"/>
    <property type="molecule type" value="mRNA"/>
</dbReference>